<reference evidence="1 2" key="1">
    <citation type="submission" date="2024-07" db="EMBL/GenBank/DDBJ databases">
        <title>Section-level genome sequencing and comparative genomics of Aspergillus sections Usti and Cavernicolus.</title>
        <authorList>
            <consortium name="Lawrence Berkeley National Laboratory"/>
            <person name="Nybo J.L."/>
            <person name="Vesth T.C."/>
            <person name="Theobald S."/>
            <person name="Frisvad J.C."/>
            <person name="Larsen T.O."/>
            <person name="Kjaerboelling I."/>
            <person name="Rothschild-Mancinelli K."/>
            <person name="Lyhne E.K."/>
            <person name="Kogle M.E."/>
            <person name="Barry K."/>
            <person name="Clum A."/>
            <person name="Na H."/>
            <person name="Ledsgaard L."/>
            <person name="Lin J."/>
            <person name="Lipzen A."/>
            <person name="Kuo A."/>
            <person name="Riley R."/>
            <person name="Mondo S."/>
            <person name="Labutti K."/>
            <person name="Haridas S."/>
            <person name="Pangalinan J."/>
            <person name="Salamov A.A."/>
            <person name="Simmons B.A."/>
            <person name="Magnuson J.K."/>
            <person name="Chen J."/>
            <person name="Drula E."/>
            <person name="Henrissat B."/>
            <person name="Wiebenga A."/>
            <person name="Lubbers R.J."/>
            <person name="Gomes A.C."/>
            <person name="Makela M.R."/>
            <person name="Stajich J."/>
            <person name="Grigoriev I.V."/>
            <person name="Mortensen U.H."/>
            <person name="De Vries R.P."/>
            <person name="Baker S.E."/>
            <person name="Andersen M.R."/>
        </authorList>
    </citation>
    <scope>NUCLEOTIDE SEQUENCE [LARGE SCALE GENOMIC DNA]</scope>
    <source>
        <strain evidence="1 2">CBS 209.92</strain>
    </source>
</reference>
<sequence length="253" mass="28733">MIAMGKVETPNENYEFEDFMWQLLQAKELSLRLEKEKGRWRGGITYVIILHMTAAELWTRNVEIILKDREKIRYQPQPGVRERQIDALFTFANKMQWPFIAEVQATIDAWLKQSKPMGLQNYTWDWLTGLAFPGSFFPLTIMVGLLQASPWFVRMGGLKGMLKVPHGNFGIAMPQVSYWRNRSILGRDLAALPGIHDIAGWIGPCPSPIGIEPYEEPASTAGIQAQAAAFNFQERNQQQSAKHSAFSPTSTTF</sequence>
<name>A0ABR4FYF0_9EURO</name>
<organism evidence="1 2">
    <name type="scientific">Aspergillus keveii</name>
    <dbReference type="NCBI Taxonomy" id="714993"/>
    <lineage>
        <taxon>Eukaryota</taxon>
        <taxon>Fungi</taxon>
        <taxon>Dikarya</taxon>
        <taxon>Ascomycota</taxon>
        <taxon>Pezizomycotina</taxon>
        <taxon>Eurotiomycetes</taxon>
        <taxon>Eurotiomycetidae</taxon>
        <taxon>Eurotiales</taxon>
        <taxon>Aspergillaceae</taxon>
        <taxon>Aspergillus</taxon>
        <taxon>Aspergillus subgen. Nidulantes</taxon>
    </lineage>
</organism>
<keyword evidence="2" id="KW-1185">Reference proteome</keyword>
<dbReference type="PANTHER" id="PTHR42345:SF2">
    <property type="entry name" value="HELICASE-LIKE PROTEIN"/>
    <property type="match status" value="1"/>
</dbReference>
<evidence type="ECO:0000313" key="1">
    <source>
        <dbReference type="EMBL" id="KAL2788290.1"/>
    </source>
</evidence>
<dbReference type="Proteomes" id="UP001610563">
    <property type="component" value="Unassembled WGS sequence"/>
</dbReference>
<evidence type="ECO:0000313" key="2">
    <source>
        <dbReference type="Proteomes" id="UP001610563"/>
    </source>
</evidence>
<accession>A0ABR4FYF0</accession>
<dbReference type="PANTHER" id="PTHR42345">
    <property type="entry name" value="TPR_REGION DOMAIN-CONTAINING PROTEIN"/>
    <property type="match status" value="1"/>
</dbReference>
<gene>
    <name evidence="1" type="ORF">BJX66DRAFT_263237</name>
</gene>
<protein>
    <submittedName>
        <fullName evidence="1">Uncharacterized protein</fullName>
    </submittedName>
</protein>
<proteinExistence type="predicted"/>
<dbReference type="EMBL" id="JBFTWV010000082">
    <property type="protein sequence ID" value="KAL2788290.1"/>
    <property type="molecule type" value="Genomic_DNA"/>
</dbReference>
<comment type="caution">
    <text evidence="1">The sequence shown here is derived from an EMBL/GenBank/DDBJ whole genome shotgun (WGS) entry which is preliminary data.</text>
</comment>